<name>A0A401Z1L9_9ACTN</name>
<evidence type="ECO:0000313" key="2">
    <source>
        <dbReference type="Proteomes" id="UP000286931"/>
    </source>
</evidence>
<dbReference type="RefSeq" id="WP_126642368.1">
    <property type="nucleotide sequence ID" value="NZ_BIFH01000041.1"/>
</dbReference>
<reference evidence="1 2" key="1">
    <citation type="submission" date="2018-12" db="EMBL/GenBank/DDBJ databases">
        <title>Draft genome sequence of Embleya hyalina NBRC 13850T.</title>
        <authorList>
            <person name="Komaki H."/>
            <person name="Hosoyama A."/>
            <person name="Kimura A."/>
            <person name="Ichikawa N."/>
            <person name="Tamura T."/>
        </authorList>
    </citation>
    <scope>NUCLEOTIDE SEQUENCE [LARGE SCALE GENOMIC DNA]</scope>
    <source>
        <strain evidence="1 2">NBRC 13850</strain>
    </source>
</reference>
<evidence type="ECO:0008006" key="3">
    <source>
        <dbReference type="Google" id="ProtNLM"/>
    </source>
</evidence>
<protein>
    <recommendedName>
        <fullName evidence="3">SMI1/KNR4 family protein</fullName>
    </recommendedName>
</protein>
<dbReference type="Pfam" id="PF14568">
    <property type="entry name" value="SUKH_6"/>
    <property type="match status" value="1"/>
</dbReference>
<dbReference type="EMBL" id="BIFH01000041">
    <property type="protein sequence ID" value="GCE00666.1"/>
    <property type="molecule type" value="Genomic_DNA"/>
</dbReference>
<organism evidence="1 2">
    <name type="scientific">Embleya hyalina</name>
    <dbReference type="NCBI Taxonomy" id="516124"/>
    <lineage>
        <taxon>Bacteria</taxon>
        <taxon>Bacillati</taxon>
        <taxon>Actinomycetota</taxon>
        <taxon>Actinomycetes</taxon>
        <taxon>Kitasatosporales</taxon>
        <taxon>Streptomycetaceae</taxon>
        <taxon>Embleya</taxon>
    </lineage>
</organism>
<dbReference type="AlphaFoldDB" id="A0A401Z1L9"/>
<keyword evidence="2" id="KW-1185">Reference proteome</keyword>
<evidence type="ECO:0000313" key="1">
    <source>
        <dbReference type="EMBL" id="GCE00666.1"/>
    </source>
</evidence>
<comment type="caution">
    <text evidence="1">The sequence shown here is derived from an EMBL/GenBank/DDBJ whole genome shotgun (WGS) entry which is preliminary data.</text>
</comment>
<proteinExistence type="predicted"/>
<gene>
    <name evidence="1" type="ORF">EHYA_08392</name>
</gene>
<dbReference type="OrthoDB" id="5572373at2"/>
<accession>A0A401Z1L9</accession>
<dbReference type="Proteomes" id="UP000286931">
    <property type="component" value="Unassembled WGS sequence"/>
</dbReference>
<sequence length="178" mass="20632">MSETLARLSRILGSPPENMLDTLEWSDLELQIGTRLPVDYKILVSAYPRLCLADFIRLLDPRKSIPGLRPLEANAWNSEWLADMREDFPEEFPYPAFPEPEGVLMWANTTDGDYCYWQVIGEPEEWEVVISTDKGRFWSRFPGGVIDFLEALEIRPETLPQPLRHFPRPSSEVYCKID</sequence>